<proteinExistence type="inferred from homology"/>
<dbReference type="InterPro" id="IPR003782">
    <property type="entry name" value="SCO1/SenC"/>
</dbReference>
<dbReference type="PANTHER" id="PTHR12151:SF25">
    <property type="entry name" value="LINALOOL DEHYDRATASE_ISOMERASE DOMAIN-CONTAINING PROTEIN"/>
    <property type="match status" value="1"/>
</dbReference>
<dbReference type="FunFam" id="3.40.30.10:FF:000013">
    <property type="entry name" value="Blast:Protein SCO1 homolog, mitochondrial"/>
    <property type="match status" value="1"/>
</dbReference>
<gene>
    <name evidence="2" type="primary">senC</name>
    <name evidence="2" type="ORF">DF3PB_5710002</name>
</gene>
<name>A0A380THX5_9ZZZZ</name>
<dbReference type="Pfam" id="PF02630">
    <property type="entry name" value="SCO1-SenC"/>
    <property type="match status" value="1"/>
</dbReference>
<dbReference type="CDD" id="cd02968">
    <property type="entry name" value="SCO"/>
    <property type="match status" value="1"/>
</dbReference>
<reference evidence="2" key="1">
    <citation type="submission" date="2018-07" db="EMBL/GenBank/DDBJ databases">
        <authorList>
            <person name="Quirk P.G."/>
            <person name="Krulwich T.A."/>
        </authorList>
    </citation>
    <scope>NUCLEOTIDE SEQUENCE</scope>
</reference>
<sequence length="221" mass="24196">MPKGNTSKSSTGPRQWRTPKVSRGLATVAALLLIGLVGVLAVGHFLSPAPQQASLGQATLGSLGGPFTLTDHNGRTVTDADFRGRYMLIYFGYIYCPDVCPLSLQRNFEALQMLGKKAEMIQPVMVTIDPERDTVEKMRDYVAAFDPRLIGLTGTPEQVKAAAAAYRVYYAKVQNENGAAEGYLVDHSAFTYLMAPDGTCVQFFRHDMTPEAMAERLNKIL</sequence>
<comment type="similarity">
    <text evidence="1">Belongs to the SCO1/2 family.</text>
</comment>
<dbReference type="PANTHER" id="PTHR12151">
    <property type="entry name" value="ELECTRON TRANSPORT PROTIN SCO1/SENC FAMILY MEMBER"/>
    <property type="match status" value="1"/>
</dbReference>
<dbReference type="AlphaFoldDB" id="A0A380THX5"/>
<protein>
    <submittedName>
        <fullName evidence="2">Protein SenC</fullName>
    </submittedName>
</protein>
<accession>A0A380THX5</accession>
<organism evidence="2">
    <name type="scientific">metagenome</name>
    <dbReference type="NCBI Taxonomy" id="256318"/>
    <lineage>
        <taxon>unclassified sequences</taxon>
        <taxon>metagenomes</taxon>
    </lineage>
</organism>
<dbReference type="SUPFAM" id="SSF52833">
    <property type="entry name" value="Thioredoxin-like"/>
    <property type="match status" value="1"/>
</dbReference>
<dbReference type="EMBL" id="UIDG01000525">
    <property type="protein sequence ID" value="SUS08072.1"/>
    <property type="molecule type" value="Genomic_DNA"/>
</dbReference>
<evidence type="ECO:0000256" key="1">
    <source>
        <dbReference type="ARBA" id="ARBA00010996"/>
    </source>
</evidence>
<evidence type="ECO:0000313" key="2">
    <source>
        <dbReference type="EMBL" id="SUS08072.1"/>
    </source>
</evidence>
<dbReference type="InterPro" id="IPR036249">
    <property type="entry name" value="Thioredoxin-like_sf"/>
</dbReference>
<dbReference type="Gene3D" id="3.40.30.10">
    <property type="entry name" value="Glutaredoxin"/>
    <property type="match status" value="1"/>
</dbReference>